<dbReference type="Gramene" id="Pp3c19_1370V3.1">
    <property type="protein sequence ID" value="PAC:32938436.CDS.1"/>
    <property type="gene ID" value="Pp3c19_1370"/>
</dbReference>
<name>A0A2K1IWR6_PHYPA</name>
<accession>A0A2K1IWR6</accession>
<reference evidence="1 3" key="1">
    <citation type="journal article" date="2008" name="Science">
        <title>The Physcomitrella genome reveals evolutionary insights into the conquest of land by plants.</title>
        <authorList>
            <person name="Rensing S."/>
            <person name="Lang D."/>
            <person name="Zimmer A."/>
            <person name="Terry A."/>
            <person name="Salamov A."/>
            <person name="Shapiro H."/>
            <person name="Nishiyama T."/>
            <person name="Perroud P.-F."/>
            <person name="Lindquist E."/>
            <person name="Kamisugi Y."/>
            <person name="Tanahashi T."/>
            <person name="Sakakibara K."/>
            <person name="Fujita T."/>
            <person name="Oishi K."/>
            <person name="Shin-I T."/>
            <person name="Kuroki Y."/>
            <person name="Toyoda A."/>
            <person name="Suzuki Y."/>
            <person name="Hashimoto A."/>
            <person name="Yamaguchi K."/>
            <person name="Sugano A."/>
            <person name="Kohara Y."/>
            <person name="Fujiyama A."/>
            <person name="Anterola A."/>
            <person name="Aoki S."/>
            <person name="Ashton N."/>
            <person name="Barbazuk W.B."/>
            <person name="Barker E."/>
            <person name="Bennetzen J."/>
            <person name="Bezanilla M."/>
            <person name="Blankenship R."/>
            <person name="Cho S.H."/>
            <person name="Dutcher S."/>
            <person name="Estelle M."/>
            <person name="Fawcett J.A."/>
            <person name="Gundlach H."/>
            <person name="Hanada K."/>
            <person name="Heyl A."/>
            <person name="Hicks K.A."/>
            <person name="Hugh J."/>
            <person name="Lohr M."/>
            <person name="Mayer K."/>
            <person name="Melkozernov A."/>
            <person name="Murata T."/>
            <person name="Nelson D."/>
            <person name="Pils B."/>
            <person name="Prigge M."/>
            <person name="Reiss B."/>
            <person name="Renner T."/>
            <person name="Rombauts S."/>
            <person name="Rushton P."/>
            <person name="Sanderfoot A."/>
            <person name="Schween G."/>
            <person name="Shiu S.-H."/>
            <person name="Stueber K."/>
            <person name="Theodoulou F.L."/>
            <person name="Tu H."/>
            <person name="Van de Peer Y."/>
            <person name="Verrier P.J."/>
            <person name="Waters E."/>
            <person name="Wood A."/>
            <person name="Yang L."/>
            <person name="Cove D."/>
            <person name="Cuming A."/>
            <person name="Hasebe M."/>
            <person name="Lucas S."/>
            <person name="Mishler D.B."/>
            <person name="Reski R."/>
            <person name="Grigoriev I."/>
            <person name="Quatrano R.S."/>
            <person name="Boore J.L."/>
        </authorList>
    </citation>
    <scope>NUCLEOTIDE SEQUENCE [LARGE SCALE GENOMIC DNA]</scope>
    <source>
        <strain evidence="2 3">cv. Gransden 2004</strain>
    </source>
</reference>
<proteinExistence type="predicted"/>
<evidence type="ECO:0000313" key="3">
    <source>
        <dbReference type="Proteomes" id="UP000006727"/>
    </source>
</evidence>
<protein>
    <submittedName>
        <fullName evidence="1 2">Uncharacterized protein</fullName>
    </submittedName>
</protein>
<dbReference type="EnsemblPlants" id="Pp3c19_1370V3.1">
    <property type="protein sequence ID" value="PAC:32938436.CDS.1"/>
    <property type="gene ID" value="Pp3c19_1370"/>
</dbReference>
<dbReference type="InParanoid" id="A0A2K1IWR6"/>
<dbReference type="EMBL" id="ABEU02000019">
    <property type="protein sequence ID" value="PNR33719.1"/>
    <property type="molecule type" value="Genomic_DNA"/>
</dbReference>
<keyword evidence="3" id="KW-1185">Reference proteome</keyword>
<evidence type="ECO:0000313" key="1">
    <source>
        <dbReference type="EMBL" id="PNR33719.1"/>
    </source>
</evidence>
<evidence type="ECO:0000313" key="2">
    <source>
        <dbReference type="EnsemblPlants" id="PAC:32938436.CDS.1"/>
    </source>
</evidence>
<gene>
    <name evidence="1" type="ORF">PHYPA_023535</name>
</gene>
<dbReference type="AlphaFoldDB" id="A0A2K1IWR6"/>
<dbReference type="Proteomes" id="UP000006727">
    <property type="component" value="Chromosome 19"/>
</dbReference>
<sequence>MVAACGGTGSDDGRSERRGLRRIAASWSSGELRWGVWVRELVLRWSIGRSQFEPLLRVLELGLLGCRVYTATIKILK</sequence>
<reference evidence="1 3" key="2">
    <citation type="journal article" date="2018" name="Plant J.">
        <title>The Physcomitrella patens chromosome-scale assembly reveals moss genome structure and evolution.</title>
        <authorList>
            <person name="Lang D."/>
            <person name="Ullrich K.K."/>
            <person name="Murat F."/>
            <person name="Fuchs J."/>
            <person name="Jenkins J."/>
            <person name="Haas F.B."/>
            <person name="Piednoel M."/>
            <person name="Gundlach H."/>
            <person name="Van Bel M."/>
            <person name="Meyberg R."/>
            <person name="Vives C."/>
            <person name="Morata J."/>
            <person name="Symeonidi A."/>
            <person name="Hiss M."/>
            <person name="Muchero W."/>
            <person name="Kamisugi Y."/>
            <person name="Saleh O."/>
            <person name="Blanc G."/>
            <person name="Decker E.L."/>
            <person name="van Gessel N."/>
            <person name="Grimwood J."/>
            <person name="Hayes R.D."/>
            <person name="Graham S.W."/>
            <person name="Gunter L.E."/>
            <person name="McDaniel S.F."/>
            <person name="Hoernstein S.N.W."/>
            <person name="Larsson A."/>
            <person name="Li F.W."/>
            <person name="Perroud P.F."/>
            <person name="Phillips J."/>
            <person name="Ranjan P."/>
            <person name="Rokshar D.S."/>
            <person name="Rothfels C.J."/>
            <person name="Schneider L."/>
            <person name="Shu S."/>
            <person name="Stevenson D.W."/>
            <person name="Thummler F."/>
            <person name="Tillich M."/>
            <person name="Villarreal Aguilar J.C."/>
            <person name="Widiez T."/>
            <person name="Wong G.K."/>
            <person name="Wymore A."/>
            <person name="Zhang Y."/>
            <person name="Zimmer A.D."/>
            <person name="Quatrano R.S."/>
            <person name="Mayer K.F.X."/>
            <person name="Goodstein D."/>
            <person name="Casacuberta J.M."/>
            <person name="Vandepoele K."/>
            <person name="Reski R."/>
            <person name="Cuming A.C."/>
            <person name="Tuskan G.A."/>
            <person name="Maumus F."/>
            <person name="Salse J."/>
            <person name="Schmutz J."/>
            <person name="Rensing S.A."/>
        </authorList>
    </citation>
    <scope>NUCLEOTIDE SEQUENCE [LARGE SCALE GENOMIC DNA]</scope>
    <source>
        <strain evidence="2 3">cv. Gransden 2004</strain>
    </source>
</reference>
<reference evidence="2" key="3">
    <citation type="submission" date="2020-12" db="UniProtKB">
        <authorList>
            <consortium name="EnsemblPlants"/>
        </authorList>
    </citation>
    <scope>IDENTIFICATION</scope>
</reference>
<organism evidence="1">
    <name type="scientific">Physcomitrium patens</name>
    <name type="common">Spreading-leaved earth moss</name>
    <name type="synonym">Physcomitrella patens</name>
    <dbReference type="NCBI Taxonomy" id="3218"/>
    <lineage>
        <taxon>Eukaryota</taxon>
        <taxon>Viridiplantae</taxon>
        <taxon>Streptophyta</taxon>
        <taxon>Embryophyta</taxon>
        <taxon>Bryophyta</taxon>
        <taxon>Bryophytina</taxon>
        <taxon>Bryopsida</taxon>
        <taxon>Funariidae</taxon>
        <taxon>Funariales</taxon>
        <taxon>Funariaceae</taxon>
        <taxon>Physcomitrium</taxon>
    </lineage>
</organism>